<feature type="region of interest" description="Disordered" evidence="1">
    <location>
        <begin position="1"/>
        <end position="84"/>
    </location>
</feature>
<protein>
    <submittedName>
        <fullName evidence="2">Uncharacterized protein</fullName>
    </submittedName>
</protein>
<evidence type="ECO:0000313" key="2">
    <source>
        <dbReference type="EMBL" id="QHU13141.1"/>
    </source>
</evidence>
<evidence type="ECO:0000256" key="1">
    <source>
        <dbReference type="SAM" id="MobiDB-lite"/>
    </source>
</evidence>
<name>A0A6C0K7K5_9ZZZZ</name>
<feature type="compositionally biased region" description="Basic residues" evidence="1">
    <location>
        <begin position="1"/>
        <end position="40"/>
    </location>
</feature>
<dbReference type="AlphaFoldDB" id="A0A6C0K7K5"/>
<accession>A0A6C0K7K5</accession>
<reference evidence="2" key="1">
    <citation type="journal article" date="2020" name="Nature">
        <title>Giant virus diversity and host interactions through global metagenomics.</title>
        <authorList>
            <person name="Schulz F."/>
            <person name="Roux S."/>
            <person name="Paez-Espino D."/>
            <person name="Jungbluth S."/>
            <person name="Walsh D.A."/>
            <person name="Denef V.J."/>
            <person name="McMahon K.D."/>
            <person name="Konstantinidis K.T."/>
            <person name="Eloe-Fadrosh E.A."/>
            <person name="Kyrpides N.C."/>
            <person name="Woyke T."/>
        </authorList>
    </citation>
    <scope>NUCLEOTIDE SEQUENCE</scope>
    <source>
        <strain evidence="2">GVMAG-S-1101178-127</strain>
    </source>
</reference>
<sequence>MVKKTTKAAKAGGRHHKKKTSRRSLRRRTLKHKRLPKSKKGGYSPIGPNGGDYGKVPDGYPTQQSGDLPAPMDPKGVPSGKEIY</sequence>
<dbReference type="EMBL" id="MN740814">
    <property type="protein sequence ID" value="QHU13141.1"/>
    <property type="molecule type" value="Genomic_DNA"/>
</dbReference>
<proteinExistence type="predicted"/>
<organism evidence="2">
    <name type="scientific">viral metagenome</name>
    <dbReference type="NCBI Taxonomy" id="1070528"/>
    <lineage>
        <taxon>unclassified sequences</taxon>
        <taxon>metagenomes</taxon>
        <taxon>organismal metagenomes</taxon>
    </lineage>
</organism>